<name>A0A3D8Y646_9BACT</name>
<feature type="signal peptide" evidence="1">
    <location>
        <begin position="1"/>
        <end position="24"/>
    </location>
</feature>
<proteinExistence type="predicted"/>
<keyword evidence="3" id="KW-1185">Reference proteome</keyword>
<gene>
    <name evidence="2" type="ORF">DSL64_22215</name>
</gene>
<dbReference type="OrthoDB" id="665150at2"/>
<dbReference type="Proteomes" id="UP000256373">
    <property type="component" value="Unassembled WGS sequence"/>
</dbReference>
<dbReference type="EMBL" id="QNUL01000023">
    <property type="protein sequence ID" value="REA58100.1"/>
    <property type="molecule type" value="Genomic_DNA"/>
</dbReference>
<evidence type="ECO:0000313" key="3">
    <source>
        <dbReference type="Proteomes" id="UP000256373"/>
    </source>
</evidence>
<dbReference type="RefSeq" id="WP_115833139.1">
    <property type="nucleotide sequence ID" value="NZ_QNUL01000023.1"/>
</dbReference>
<evidence type="ECO:0000256" key="1">
    <source>
        <dbReference type="SAM" id="SignalP"/>
    </source>
</evidence>
<keyword evidence="1" id="KW-0732">Signal</keyword>
<reference evidence="2 3" key="1">
    <citation type="submission" date="2018-07" db="EMBL/GenBank/DDBJ databases">
        <title>Dyadobacter roseus sp. nov., isolated from rose rhizosphere soil.</title>
        <authorList>
            <person name="Chen L."/>
        </authorList>
    </citation>
    <scope>NUCLEOTIDE SEQUENCE [LARGE SCALE GENOMIC DNA]</scope>
    <source>
        <strain evidence="2 3">RS19</strain>
    </source>
</reference>
<feature type="chain" id="PRO_5017554120" evidence="1">
    <location>
        <begin position="25"/>
        <end position="266"/>
    </location>
</feature>
<sequence length="266" mass="27942">MSTFRKLFATATLASVLLATQGFTQSTPEVLTNQTIISLTKAGLDKSVIITTINNGENKFNVSSAMLINLKKQGVANEVISAMVENAAKSESPKALPAEKTTGAKPVKEKQIAAKVELINHPYLYVAGNKELKALEKNIANTATKLKAFGYGGATAQYEISGTSAGVRSQATDSVSFLVNTGAGAPEFVLFKTKIEKGKRTAAHFSAKPTGGAKSGNNTISCNILPAGNGVYKLVPSQKLEKGEYFFAGKPNGSANAIDVYAFAVD</sequence>
<comment type="caution">
    <text evidence="2">The sequence shown here is derived from an EMBL/GenBank/DDBJ whole genome shotgun (WGS) entry which is preliminary data.</text>
</comment>
<protein>
    <submittedName>
        <fullName evidence="2">Uncharacterized protein</fullName>
    </submittedName>
</protein>
<organism evidence="2 3">
    <name type="scientific">Dyadobacter luteus</name>
    <dbReference type="NCBI Taxonomy" id="2259619"/>
    <lineage>
        <taxon>Bacteria</taxon>
        <taxon>Pseudomonadati</taxon>
        <taxon>Bacteroidota</taxon>
        <taxon>Cytophagia</taxon>
        <taxon>Cytophagales</taxon>
        <taxon>Spirosomataceae</taxon>
        <taxon>Dyadobacter</taxon>
    </lineage>
</organism>
<dbReference type="AlphaFoldDB" id="A0A3D8Y646"/>
<accession>A0A3D8Y646</accession>
<evidence type="ECO:0000313" key="2">
    <source>
        <dbReference type="EMBL" id="REA58100.1"/>
    </source>
</evidence>